<organism evidence="4 5">
    <name type="scientific">[Mycobacterium] burgundiense</name>
    <dbReference type="NCBI Taxonomy" id="3064286"/>
    <lineage>
        <taxon>Bacteria</taxon>
        <taxon>Bacillati</taxon>
        <taxon>Actinomycetota</taxon>
        <taxon>Actinomycetes</taxon>
        <taxon>Mycobacteriales</taxon>
        <taxon>Mycobacteriaceae</taxon>
        <taxon>Mycolicibacterium</taxon>
    </lineage>
</organism>
<dbReference type="Proteomes" id="UP001190465">
    <property type="component" value="Chromosome"/>
</dbReference>
<keyword evidence="5" id="KW-1185">Reference proteome</keyword>
<dbReference type="PROSITE" id="PS50043">
    <property type="entry name" value="HTH_LUXR_2"/>
    <property type="match status" value="1"/>
</dbReference>
<dbReference type="InterPro" id="IPR036388">
    <property type="entry name" value="WH-like_DNA-bd_sf"/>
</dbReference>
<proteinExistence type="predicted"/>
<evidence type="ECO:0000256" key="1">
    <source>
        <dbReference type="ARBA" id="ARBA00022741"/>
    </source>
</evidence>
<dbReference type="Pfam" id="PF00196">
    <property type="entry name" value="GerE"/>
    <property type="match status" value="1"/>
</dbReference>
<name>A0ABM9LBH8_9MYCO</name>
<dbReference type="SUPFAM" id="SSF48452">
    <property type="entry name" value="TPR-like"/>
    <property type="match status" value="1"/>
</dbReference>
<feature type="domain" description="HTH luxR-type" evidence="3">
    <location>
        <begin position="867"/>
        <end position="931"/>
    </location>
</feature>
<evidence type="ECO:0000313" key="4">
    <source>
        <dbReference type="EMBL" id="CAJ1496189.1"/>
    </source>
</evidence>
<dbReference type="Gene3D" id="1.10.10.10">
    <property type="entry name" value="Winged helix-like DNA-binding domain superfamily/Winged helix DNA-binding domain"/>
    <property type="match status" value="1"/>
</dbReference>
<keyword evidence="1" id="KW-0547">Nucleotide-binding</keyword>
<dbReference type="CDD" id="cd06170">
    <property type="entry name" value="LuxR_C_like"/>
    <property type="match status" value="1"/>
</dbReference>
<dbReference type="SMART" id="SM00421">
    <property type="entry name" value="HTH_LUXR"/>
    <property type="match status" value="1"/>
</dbReference>
<accession>A0ABM9LBH8</accession>
<protein>
    <submittedName>
        <fullName evidence="4">AAA family ATPase</fullName>
    </submittedName>
</protein>
<keyword evidence="2" id="KW-0067">ATP-binding</keyword>
<reference evidence="4 5" key="1">
    <citation type="submission" date="2023-08" db="EMBL/GenBank/DDBJ databases">
        <authorList>
            <person name="Folkvardsen B D."/>
            <person name="Norman A."/>
        </authorList>
    </citation>
    <scope>NUCLEOTIDE SEQUENCE [LARGE SCALE GENOMIC DNA]</scope>
    <source>
        <strain evidence="4 5">Mu0053</strain>
    </source>
</reference>
<dbReference type="SUPFAM" id="SSF46894">
    <property type="entry name" value="C-terminal effector domain of the bipartite response regulators"/>
    <property type="match status" value="1"/>
</dbReference>
<dbReference type="InterPro" id="IPR000792">
    <property type="entry name" value="Tscrpt_reg_LuxR_C"/>
</dbReference>
<dbReference type="InterPro" id="IPR027417">
    <property type="entry name" value="P-loop_NTPase"/>
</dbReference>
<dbReference type="RefSeq" id="WP_308480926.1">
    <property type="nucleotide sequence ID" value="NZ_OY726397.1"/>
</dbReference>
<evidence type="ECO:0000259" key="3">
    <source>
        <dbReference type="PROSITE" id="PS50043"/>
    </source>
</evidence>
<dbReference type="PRINTS" id="PR00038">
    <property type="entry name" value="HTHLUXR"/>
</dbReference>
<dbReference type="SUPFAM" id="SSF52540">
    <property type="entry name" value="P-loop containing nucleoside triphosphate hydrolases"/>
    <property type="match status" value="1"/>
</dbReference>
<dbReference type="PANTHER" id="PTHR16305:SF35">
    <property type="entry name" value="TRANSCRIPTIONAL ACTIVATOR DOMAIN"/>
    <property type="match status" value="1"/>
</dbReference>
<dbReference type="PANTHER" id="PTHR16305">
    <property type="entry name" value="TESTICULAR SOLUBLE ADENYLYL CYCLASE"/>
    <property type="match status" value="1"/>
</dbReference>
<dbReference type="Pfam" id="PF13191">
    <property type="entry name" value="AAA_16"/>
    <property type="match status" value="1"/>
</dbReference>
<evidence type="ECO:0000256" key="2">
    <source>
        <dbReference type="ARBA" id="ARBA00022840"/>
    </source>
</evidence>
<dbReference type="EMBL" id="OY726397">
    <property type="protein sequence ID" value="CAJ1496189.1"/>
    <property type="molecule type" value="Genomic_DNA"/>
</dbReference>
<dbReference type="InterPro" id="IPR041664">
    <property type="entry name" value="AAA_16"/>
</dbReference>
<sequence>MASQGRGRPLHGRVAETAALREVISTVRTGRSQVLVLRGEAGVGKTALLEFLVEEAEGWRCVHVSGVESDMELAYAGLHQLCSPLLGHLDDLPAPQRDALAVAFGRGVGPPPQRFLVGLAVLGLLAAAVHEQPLLCVVDDAQWLDQVSVQTLGFVARRLVAEPIALVLAARTEGPDALTGLPELPVHGLSDADARKLLDHAMIGGLDPRVRDRVVAETRGNPLALLEVPRSYSTAELAGGFWIVGAQTSQSRIEESYLRRIQLLPDQTRRLLLLAAAEPVGDSALFLRAAALLGIAVDALAPAESAGVIEFGPRMRFHHPLMRAAAYRAADLTDRRAIHAALASATDVESDPDRRAWHAANAVASTDDSVAAELEASASRAQNRGGIAAAAAFLERAAVLTADPELRGDRALAAAQAKQDSAATATAYELLTIAEMAPLSELQRARAARLRAQMEFASSRAGEIGAPTVGETAAALLDAAKQLEGLDDFASRESYLEAFAALIYAGRLGRPGALLLAAEAAASAMEQTSELPRAVDLFFRGMTARICGGIRAGAEHLRTALDAMRVLASEDPGQLLRWLVPAFPILQESAAHELWDEDLVDALSAAVVRQARDVGALAGLPQALVYRAGLHVMFGELNTAATLIAEANSITAATTHHGPVRYHSLLIAAWRGDAVAAMREIDAAAADGAARGEGRVIGLTGYATAVLYNGLGRYEEAFTAARHACAYEDLGFHGWCLYELVEAAAHLGQTDAAQRAVGHIEERVGATGSPWGLGAVASARAMLADNDEADRLFTEALDHLGRSRVVVHQARARLSYGEWLRRANRRGDARRQLNEAHELFVRMGAQAYAERARKELIAVGAKVRKQQLSSGDELTAQEAQIARLAADGLTNQEIGDQLFISVHTVEWHLRKVFVKLGITSRRQLRTVAWSH</sequence>
<gene>
    <name evidence="4" type="ORF">MU0053_000586</name>
</gene>
<evidence type="ECO:0000313" key="5">
    <source>
        <dbReference type="Proteomes" id="UP001190465"/>
    </source>
</evidence>
<dbReference type="InterPro" id="IPR011990">
    <property type="entry name" value="TPR-like_helical_dom_sf"/>
</dbReference>
<dbReference type="InterPro" id="IPR016032">
    <property type="entry name" value="Sig_transdc_resp-reg_C-effctor"/>
</dbReference>